<dbReference type="Proteomes" id="UP000250235">
    <property type="component" value="Unassembled WGS sequence"/>
</dbReference>
<accession>A0A2Z7B3S7</accession>
<keyword evidence="3" id="KW-1185">Reference proteome</keyword>
<gene>
    <name evidence="2" type="ORF">F511_06423</name>
</gene>
<dbReference type="AlphaFoldDB" id="A0A2Z7B3S7"/>
<protein>
    <submittedName>
        <fullName evidence="2">Uncharacterized protein</fullName>
    </submittedName>
</protein>
<reference evidence="2 3" key="1">
    <citation type="journal article" date="2015" name="Proc. Natl. Acad. Sci. U.S.A.">
        <title>The resurrection genome of Boea hygrometrica: A blueprint for survival of dehydration.</title>
        <authorList>
            <person name="Xiao L."/>
            <person name="Yang G."/>
            <person name="Zhang L."/>
            <person name="Yang X."/>
            <person name="Zhao S."/>
            <person name="Ji Z."/>
            <person name="Zhou Q."/>
            <person name="Hu M."/>
            <person name="Wang Y."/>
            <person name="Chen M."/>
            <person name="Xu Y."/>
            <person name="Jin H."/>
            <person name="Xiao X."/>
            <person name="Hu G."/>
            <person name="Bao F."/>
            <person name="Hu Y."/>
            <person name="Wan P."/>
            <person name="Li L."/>
            <person name="Deng X."/>
            <person name="Kuang T."/>
            <person name="Xiang C."/>
            <person name="Zhu J.K."/>
            <person name="Oliver M.J."/>
            <person name="He Y."/>
        </authorList>
    </citation>
    <scope>NUCLEOTIDE SEQUENCE [LARGE SCALE GENOMIC DNA]</scope>
    <source>
        <strain evidence="3">cv. XS01</strain>
    </source>
</reference>
<name>A0A2Z7B3S7_9LAMI</name>
<dbReference type="EMBL" id="KV009709">
    <property type="protein sequence ID" value="KZV29022.1"/>
    <property type="molecule type" value="Genomic_DNA"/>
</dbReference>
<organism evidence="2 3">
    <name type="scientific">Dorcoceras hygrometricum</name>
    <dbReference type="NCBI Taxonomy" id="472368"/>
    <lineage>
        <taxon>Eukaryota</taxon>
        <taxon>Viridiplantae</taxon>
        <taxon>Streptophyta</taxon>
        <taxon>Embryophyta</taxon>
        <taxon>Tracheophyta</taxon>
        <taxon>Spermatophyta</taxon>
        <taxon>Magnoliopsida</taxon>
        <taxon>eudicotyledons</taxon>
        <taxon>Gunneridae</taxon>
        <taxon>Pentapetalae</taxon>
        <taxon>asterids</taxon>
        <taxon>lamiids</taxon>
        <taxon>Lamiales</taxon>
        <taxon>Gesneriaceae</taxon>
        <taxon>Didymocarpoideae</taxon>
        <taxon>Trichosporeae</taxon>
        <taxon>Loxocarpinae</taxon>
        <taxon>Dorcoceras</taxon>
    </lineage>
</organism>
<proteinExistence type="predicted"/>
<evidence type="ECO:0000256" key="1">
    <source>
        <dbReference type="SAM" id="MobiDB-lite"/>
    </source>
</evidence>
<feature type="region of interest" description="Disordered" evidence="1">
    <location>
        <begin position="126"/>
        <end position="150"/>
    </location>
</feature>
<feature type="region of interest" description="Disordered" evidence="1">
    <location>
        <begin position="170"/>
        <end position="202"/>
    </location>
</feature>
<evidence type="ECO:0000313" key="2">
    <source>
        <dbReference type="EMBL" id="KZV29022.1"/>
    </source>
</evidence>
<sequence length="258" mass="28718">MVKRLATSPYDPLGITDSACKNQSVMVGIQYGPFNSNIPIRATTIGKSGFARDPITMHTSWKSNSDIARVTRLQKGDVSKSLQASRKLPKAIPIDASQQEESNATTLTSVGAVYGQQSVKIMLGKSVADPDPTSRGAAAAVDRQSGPRPDSIFLQSACTRKLMDFARTETPLHDGRNKSDEGRHMVAERRRERQKPAKEKDASTFTLQRSVAPKWKEDKIAFWSAEEFWKLSNGKNFTEAIYWRRRPLKKCAVTINVF</sequence>
<evidence type="ECO:0000313" key="3">
    <source>
        <dbReference type="Proteomes" id="UP000250235"/>
    </source>
</evidence>